<reference evidence="13 14" key="1">
    <citation type="journal article" date="2015" name="Genome Biol. Evol.">
        <title>Phylogenomic analyses indicate that early fungi evolved digesting cell walls of algal ancestors of land plants.</title>
        <authorList>
            <person name="Chang Y."/>
            <person name="Wang S."/>
            <person name="Sekimoto S."/>
            <person name="Aerts A.L."/>
            <person name="Choi C."/>
            <person name="Clum A."/>
            <person name="LaButti K.M."/>
            <person name="Lindquist E.A."/>
            <person name="Yee Ngan C."/>
            <person name="Ohm R.A."/>
            <person name="Salamov A.A."/>
            <person name="Grigoriev I.V."/>
            <person name="Spatafora J.W."/>
            <person name="Berbee M.L."/>
        </authorList>
    </citation>
    <scope>NUCLEOTIDE SEQUENCE [LARGE SCALE GENOMIC DNA]</scope>
    <source>
        <strain evidence="13 14">NRRL 1564</strain>
    </source>
</reference>
<gene>
    <name evidence="13" type="ORF">COEREDRAFT_47764</name>
</gene>
<evidence type="ECO:0000256" key="6">
    <source>
        <dbReference type="ARBA" id="ARBA00022679"/>
    </source>
</evidence>
<feature type="domain" description="Glycosyltransferase subfamily 4-like N-terminal" evidence="12">
    <location>
        <begin position="47"/>
        <end position="216"/>
    </location>
</feature>
<evidence type="ECO:0000259" key="12">
    <source>
        <dbReference type="Pfam" id="PF13579"/>
    </source>
</evidence>
<dbReference type="Pfam" id="PF13579">
    <property type="entry name" value="Glyco_trans_4_4"/>
    <property type="match status" value="1"/>
</dbReference>
<accession>A0A2G5B5L8</accession>
<organism evidence="13 14">
    <name type="scientific">Coemansia reversa (strain ATCC 12441 / NRRL 1564)</name>
    <dbReference type="NCBI Taxonomy" id="763665"/>
    <lineage>
        <taxon>Eukaryota</taxon>
        <taxon>Fungi</taxon>
        <taxon>Fungi incertae sedis</taxon>
        <taxon>Zoopagomycota</taxon>
        <taxon>Kickxellomycotina</taxon>
        <taxon>Kickxellomycetes</taxon>
        <taxon>Kickxellales</taxon>
        <taxon>Kickxellaceae</taxon>
        <taxon>Coemansia</taxon>
    </lineage>
</organism>
<evidence type="ECO:0000313" key="14">
    <source>
        <dbReference type="Proteomes" id="UP000242474"/>
    </source>
</evidence>
<dbReference type="PANTHER" id="PTHR13036">
    <property type="entry name" value="BETA1,4 MANNOSYLTRANSFERASE"/>
    <property type="match status" value="1"/>
</dbReference>
<evidence type="ECO:0000256" key="1">
    <source>
        <dbReference type="ARBA" id="ARBA00004389"/>
    </source>
</evidence>
<name>A0A2G5B5L8_COERN</name>
<dbReference type="STRING" id="763665.A0A2G5B5L8"/>
<evidence type="ECO:0000256" key="2">
    <source>
        <dbReference type="ARBA" id="ARBA00004922"/>
    </source>
</evidence>
<dbReference type="Proteomes" id="UP000242474">
    <property type="component" value="Unassembled WGS sequence"/>
</dbReference>
<comment type="subcellular location">
    <subcellularLocation>
        <location evidence="1">Endoplasmic reticulum membrane</location>
        <topology evidence="1">Single-pass membrane protein</topology>
    </subcellularLocation>
</comment>
<evidence type="ECO:0000313" key="13">
    <source>
        <dbReference type="EMBL" id="PIA14017.1"/>
    </source>
</evidence>
<dbReference type="EMBL" id="KZ303523">
    <property type="protein sequence ID" value="PIA14017.1"/>
    <property type="molecule type" value="Genomic_DNA"/>
</dbReference>
<evidence type="ECO:0000256" key="5">
    <source>
        <dbReference type="ARBA" id="ARBA00022676"/>
    </source>
</evidence>
<sequence>MSWITSLHKRTLPSRSDDANAKSVDSSGKRIAVLVLGDIGRSPRMQYHALSLASAGHYVDLIGYAGTRPMEDVILAERIALRHVQVPELLLSAPRSLFILTAPLKAIYQTLLLIWVLLFFIARPDCILVQNPPAIPTLFVARVSAWITGARLIIDWHNYGYTLLGMKLGPTHPIVCAAKCFERFFGRHAYAHLCVTDAMAVDLKDNWNISGKLVVLHDKAPRHFRHLDSSEIHKASNIGNDPQLAELAQSSALGLADCHVDKQQGCKSLLTCRGADGTVTMHPNRPMLVVSSTSWTADEDFSILLHALEIYDCAYSSAQKGESKLPSLVMVITGKGPLREHYETKIAQLRLRAVRIVTAWLTAEDYPLLLGSADLGISLHTSSSGLDLPMKVVDMLGCGTPVCAYRFSSIGELVTESNGLVFDSAEELAGQLQVSLCWHQYRCRCLCNRCRYNDLAEKERSKSAFASRPPHKVHLCQFQCLMDYYCALRVVGSRHFAAKHAQRDLLATA</sequence>
<dbReference type="Pfam" id="PF13692">
    <property type="entry name" value="Glyco_trans_1_4"/>
    <property type="match status" value="1"/>
</dbReference>
<evidence type="ECO:0000256" key="11">
    <source>
        <dbReference type="ARBA" id="ARBA00024899"/>
    </source>
</evidence>
<keyword evidence="5" id="KW-0328">Glycosyltransferase</keyword>
<comment type="function">
    <text evidence="11">Participates in the formation of the lipid-linked precursor oligosaccharide for N-glycosylation. Involved in assembling the dolichol-pyrophosphate-GlcNAc(2)-Man(5) intermediate on the cytoplasmic surface of the ER.</text>
</comment>
<evidence type="ECO:0000256" key="8">
    <source>
        <dbReference type="ARBA" id="ARBA00022824"/>
    </source>
</evidence>
<keyword evidence="10" id="KW-0472">Membrane</keyword>
<proteinExistence type="predicted"/>
<dbReference type="InterPro" id="IPR028098">
    <property type="entry name" value="Glyco_trans_4-like_N"/>
</dbReference>
<dbReference type="InterPro" id="IPR026051">
    <property type="entry name" value="ALG1-like"/>
</dbReference>
<keyword evidence="7" id="KW-0812">Transmembrane</keyword>
<dbReference type="AlphaFoldDB" id="A0A2G5B5L8"/>
<dbReference type="OrthoDB" id="614844at2759"/>
<comment type="pathway">
    <text evidence="2">Protein modification; protein glycosylation.</text>
</comment>
<evidence type="ECO:0000256" key="7">
    <source>
        <dbReference type="ARBA" id="ARBA00022692"/>
    </source>
</evidence>
<dbReference type="Gene3D" id="3.40.50.2000">
    <property type="entry name" value="Glycogen Phosphorylase B"/>
    <property type="match status" value="2"/>
</dbReference>
<protein>
    <recommendedName>
        <fullName evidence="4">Chitobiosyldiphosphodolichol beta-mannosyltransferase</fullName>
        <ecNumber evidence="3">2.4.1.142</ecNumber>
    </recommendedName>
</protein>
<keyword evidence="9" id="KW-1133">Transmembrane helix</keyword>
<evidence type="ECO:0000256" key="10">
    <source>
        <dbReference type="ARBA" id="ARBA00023136"/>
    </source>
</evidence>
<dbReference type="EC" id="2.4.1.142" evidence="3"/>
<dbReference type="SUPFAM" id="SSF53756">
    <property type="entry name" value="UDP-Glycosyltransferase/glycogen phosphorylase"/>
    <property type="match status" value="1"/>
</dbReference>
<dbReference type="GO" id="GO:0005789">
    <property type="term" value="C:endoplasmic reticulum membrane"/>
    <property type="evidence" value="ECO:0007669"/>
    <property type="project" value="UniProtKB-SubCell"/>
</dbReference>
<dbReference type="GO" id="GO:0004578">
    <property type="term" value="F:chitobiosyldiphosphodolichol beta-mannosyltransferase activity"/>
    <property type="evidence" value="ECO:0007669"/>
    <property type="project" value="UniProtKB-EC"/>
</dbReference>
<keyword evidence="8" id="KW-0256">Endoplasmic reticulum</keyword>
<keyword evidence="14" id="KW-1185">Reference proteome</keyword>
<evidence type="ECO:0000256" key="3">
    <source>
        <dbReference type="ARBA" id="ARBA00012611"/>
    </source>
</evidence>
<evidence type="ECO:0000256" key="9">
    <source>
        <dbReference type="ARBA" id="ARBA00022989"/>
    </source>
</evidence>
<dbReference type="PANTHER" id="PTHR13036:SF0">
    <property type="entry name" value="CHITOBIOSYLDIPHOSPHODOLICHOL BETA-MANNOSYLTRANSFERASE"/>
    <property type="match status" value="1"/>
</dbReference>
<keyword evidence="6" id="KW-0808">Transferase</keyword>
<evidence type="ECO:0000256" key="4">
    <source>
        <dbReference type="ARBA" id="ARBA00015841"/>
    </source>
</evidence>